<dbReference type="SUPFAM" id="SSF75304">
    <property type="entry name" value="Amidase signature (AS) enzymes"/>
    <property type="match status" value="1"/>
</dbReference>
<feature type="region of interest" description="Disordered" evidence="2">
    <location>
        <begin position="138"/>
        <end position="160"/>
    </location>
</feature>
<evidence type="ECO:0000259" key="3">
    <source>
        <dbReference type="Pfam" id="PF01425"/>
    </source>
</evidence>
<dbReference type="EMBL" id="MWQN01000002">
    <property type="protein sequence ID" value="OPC79260.1"/>
    <property type="molecule type" value="Genomic_DNA"/>
</dbReference>
<dbReference type="OrthoDB" id="182039at2"/>
<dbReference type="InterPro" id="IPR023631">
    <property type="entry name" value="Amidase_dom"/>
</dbReference>
<feature type="domain" description="Amidase" evidence="3">
    <location>
        <begin position="25"/>
        <end position="453"/>
    </location>
</feature>
<evidence type="ECO:0000313" key="5">
    <source>
        <dbReference type="Proteomes" id="UP000190037"/>
    </source>
</evidence>
<comment type="caution">
    <text evidence="4">The sequence shown here is derived from an EMBL/GenBank/DDBJ whole genome shotgun (WGS) entry which is preliminary data.</text>
</comment>
<dbReference type="GO" id="GO:0003824">
    <property type="term" value="F:catalytic activity"/>
    <property type="evidence" value="ECO:0007669"/>
    <property type="project" value="InterPro"/>
</dbReference>
<gene>
    <name evidence="4" type="ORF">B4N89_34960</name>
</gene>
<keyword evidence="5" id="KW-1185">Reference proteome</keyword>
<evidence type="ECO:0000313" key="4">
    <source>
        <dbReference type="EMBL" id="OPC79260.1"/>
    </source>
</evidence>
<evidence type="ECO:0000256" key="1">
    <source>
        <dbReference type="ARBA" id="ARBA00009199"/>
    </source>
</evidence>
<reference evidence="4 5" key="1">
    <citation type="submission" date="2017-03" db="EMBL/GenBank/DDBJ databases">
        <title>Draft genome sequence of Streptomyces scabrisporus NF3, endophyte isolated from Amphipterygium adstringens.</title>
        <authorList>
            <person name="Vazquez M."/>
            <person name="Ceapa C.D."/>
            <person name="Rodriguez Luna D."/>
            <person name="Sanchez Esquivel S."/>
        </authorList>
    </citation>
    <scope>NUCLEOTIDE SEQUENCE [LARGE SCALE GENOMIC DNA]</scope>
    <source>
        <strain evidence="4 5">NF3</strain>
    </source>
</reference>
<dbReference type="InterPro" id="IPR036928">
    <property type="entry name" value="AS_sf"/>
</dbReference>
<protein>
    <recommendedName>
        <fullName evidence="3">Amidase domain-containing protein</fullName>
    </recommendedName>
</protein>
<evidence type="ECO:0000256" key="2">
    <source>
        <dbReference type="SAM" id="MobiDB-lite"/>
    </source>
</evidence>
<dbReference type="Pfam" id="PF01425">
    <property type="entry name" value="Amidase"/>
    <property type="match status" value="1"/>
</dbReference>
<dbReference type="Proteomes" id="UP000190037">
    <property type="component" value="Unassembled WGS sequence"/>
</dbReference>
<accession>A0A1T3NRB9</accession>
<dbReference type="InterPro" id="IPR000120">
    <property type="entry name" value="Amidase"/>
</dbReference>
<organism evidence="4 5">
    <name type="scientific">Embleya scabrispora</name>
    <dbReference type="NCBI Taxonomy" id="159449"/>
    <lineage>
        <taxon>Bacteria</taxon>
        <taxon>Bacillati</taxon>
        <taxon>Actinomycetota</taxon>
        <taxon>Actinomycetes</taxon>
        <taxon>Kitasatosporales</taxon>
        <taxon>Streptomycetaceae</taxon>
        <taxon>Embleya</taxon>
    </lineage>
</organism>
<dbReference type="Gene3D" id="3.90.1300.10">
    <property type="entry name" value="Amidase signature (AS) domain"/>
    <property type="match status" value="1"/>
</dbReference>
<comment type="similarity">
    <text evidence="1">Belongs to the amidase family.</text>
</comment>
<sequence length="479" mass="50465">MTDLALLPAHELARLIRVRELSPTELMRHTLDRVERLNPALGAVVSPDPERALAEAAAQTRRVAAGADLGPLGGLPLAVKDLEDAAGFPTSRGTRAFHGRPPASADSVHTARLRAAGAIVIGKTNTPPLGAAVHTTNGAFGTTRNPWAPDRSPGGSSGGSAAAVAAGLVPLATAGDGGGSTRIPAALCGLFGLKTSRGRIPHGPQGAIDWTHHSCPTPMTRTVHDAALHLDLTAGYHRADPWSLEPPGISYVAELARSLPALRIVMDASLGVAEPTADVRDALVRVAGVLRDLGHHVVEDAATTTLPHADTFDRHIRTRQRVLAHQRLVSVLDDFERRPEDFEPGFASLLADAGSLGPRDTREYWLYRGRLHVWADDVFDGHDLLLTPTTPVTAWPAEGPDIARAVRERTIPIAYTAVFNDTGHPAISVPAGLDAHGLPIGVQLVAPRGRDDLALRVAAAYEQAADGLIPDLAGAVVNR</sequence>
<dbReference type="STRING" id="159449.B4N89_34960"/>
<dbReference type="RefSeq" id="WP_078980476.1">
    <property type="nucleotide sequence ID" value="NZ_MWQN01000002.1"/>
</dbReference>
<dbReference type="PANTHER" id="PTHR11895">
    <property type="entry name" value="TRANSAMIDASE"/>
    <property type="match status" value="1"/>
</dbReference>
<dbReference type="PANTHER" id="PTHR11895:SF7">
    <property type="entry name" value="GLUTAMYL-TRNA(GLN) AMIDOTRANSFERASE SUBUNIT A, MITOCHONDRIAL"/>
    <property type="match status" value="1"/>
</dbReference>
<proteinExistence type="inferred from homology"/>
<name>A0A1T3NRB9_9ACTN</name>
<dbReference type="AlphaFoldDB" id="A0A1T3NRB9"/>